<name>A0AAV7MC87_PLEWA</name>
<accession>A0AAV7MC87</accession>
<organism evidence="1 2">
    <name type="scientific">Pleurodeles waltl</name>
    <name type="common">Iberian ribbed newt</name>
    <dbReference type="NCBI Taxonomy" id="8319"/>
    <lineage>
        <taxon>Eukaryota</taxon>
        <taxon>Metazoa</taxon>
        <taxon>Chordata</taxon>
        <taxon>Craniata</taxon>
        <taxon>Vertebrata</taxon>
        <taxon>Euteleostomi</taxon>
        <taxon>Amphibia</taxon>
        <taxon>Batrachia</taxon>
        <taxon>Caudata</taxon>
        <taxon>Salamandroidea</taxon>
        <taxon>Salamandridae</taxon>
        <taxon>Pleurodelinae</taxon>
        <taxon>Pleurodeles</taxon>
    </lineage>
</organism>
<gene>
    <name evidence="1" type="ORF">NDU88_004629</name>
</gene>
<comment type="caution">
    <text evidence="1">The sequence shown here is derived from an EMBL/GenBank/DDBJ whole genome shotgun (WGS) entry which is preliminary data.</text>
</comment>
<keyword evidence="2" id="KW-1185">Reference proteome</keyword>
<protein>
    <submittedName>
        <fullName evidence="1">Uncharacterized protein</fullName>
    </submittedName>
</protein>
<dbReference type="Proteomes" id="UP001066276">
    <property type="component" value="Chromosome 10"/>
</dbReference>
<evidence type="ECO:0000313" key="2">
    <source>
        <dbReference type="Proteomes" id="UP001066276"/>
    </source>
</evidence>
<evidence type="ECO:0000313" key="1">
    <source>
        <dbReference type="EMBL" id="KAJ1099528.1"/>
    </source>
</evidence>
<dbReference type="AlphaFoldDB" id="A0AAV7MC87"/>
<reference evidence="1" key="1">
    <citation type="journal article" date="2022" name="bioRxiv">
        <title>Sequencing and chromosome-scale assembly of the giantPleurodeles waltlgenome.</title>
        <authorList>
            <person name="Brown T."/>
            <person name="Elewa A."/>
            <person name="Iarovenko S."/>
            <person name="Subramanian E."/>
            <person name="Araus A.J."/>
            <person name="Petzold A."/>
            <person name="Susuki M."/>
            <person name="Suzuki K.-i.T."/>
            <person name="Hayashi T."/>
            <person name="Toyoda A."/>
            <person name="Oliveira C."/>
            <person name="Osipova E."/>
            <person name="Leigh N.D."/>
            <person name="Simon A."/>
            <person name="Yun M.H."/>
        </authorList>
    </citation>
    <scope>NUCLEOTIDE SEQUENCE</scope>
    <source>
        <strain evidence="1">20211129_DDA</strain>
        <tissue evidence="1">Liver</tissue>
    </source>
</reference>
<sequence>MGHRLAFMGLVLAKHHVAIHWTQTRAPTSRRWMLGLHKGGRGVAEWSRLRVVATDESAEQDLELWGDMLDKLAETATSGRFPKSFLETRTGDPSGGGFRELCHRLKWKM</sequence>
<dbReference type="EMBL" id="JANPWB010000014">
    <property type="protein sequence ID" value="KAJ1099528.1"/>
    <property type="molecule type" value="Genomic_DNA"/>
</dbReference>
<proteinExistence type="predicted"/>